<dbReference type="AlphaFoldDB" id="A0A7C9CR27"/>
<organism evidence="1">
    <name type="scientific">Opuntia streptacantha</name>
    <name type="common">Prickly pear cactus</name>
    <name type="synonym">Opuntia cardona</name>
    <dbReference type="NCBI Taxonomy" id="393608"/>
    <lineage>
        <taxon>Eukaryota</taxon>
        <taxon>Viridiplantae</taxon>
        <taxon>Streptophyta</taxon>
        <taxon>Embryophyta</taxon>
        <taxon>Tracheophyta</taxon>
        <taxon>Spermatophyta</taxon>
        <taxon>Magnoliopsida</taxon>
        <taxon>eudicotyledons</taxon>
        <taxon>Gunneridae</taxon>
        <taxon>Pentapetalae</taxon>
        <taxon>Caryophyllales</taxon>
        <taxon>Cactineae</taxon>
        <taxon>Cactaceae</taxon>
        <taxon>Opuntioideae</taxon>
        <taxon>Opuntia</taxon>
    </lineage>
</organism>
<dbReference type="EMBL" id="GISG01034474">
    <property type="protein sequence ID" value="MBA4621584.1"/>
    <property type="molecule type" value="Transcribed_RNA"/>
</dbReference>
<name>A0A7C9CR27_OPUST</name>
<evidence type="ECO:0000313" key="1">
    <source>
        <dbReference type="EMBL" id="MBA4621584.1"/>
    </source>
</evidence>
<reference evidence="1" key="2">
    <citation type="submission" date="2020-07" db="EMBL/GenBank/DDBJ databases">
        <authorList>
            <person name="Vera ALvarez R."/>
            <person name="Arias-Moreno D.M."/>
            <person name="Jimenez-Jacinto V."/>
            <person name="Jimenez-Bremont J.F."/>
            <person name="Swaminathan K."/>
            <person name="Moose S.P."/>
            <person name="Guerrero-Gonzalez M.L."/>
            <person name="Marino-Ramirez L."/>
            <person name="Landsman D."/>
            <person name="Rodriguez-Kessler M."/>
            <person name="Delgado-Sanchez P."/>
        </authorList>
    </citation>
    <scope>NUCLEOTIDE SEQUENCE</scope>
    <source>
        <tissue evidence="1">Cladode</tissue>
    </source>
</reference>
<proteinExistence type="predicted"/>
<accession>A0A7C9CR27</accession>
<sequence length="108" mass="12587">MIHLMISSVQLAGHFRLLPASANTILIHTDQRCALEWIFEVLLIASQASVLLGLTNYDLLLRELELFLMEFHSSFCHFFQHGLLVCLKLFQNIFALLQNRSNRFQLWI</sequence>
<protein>
    <submittedName>
        <fullName evidence="1">Uncharacterized protein</fullName>
    </submittedName>
</protein>
<reference evidence="1" key="1">
    <citation type="journal article" date="2013" name="J. Plant Res.">
        <title>Effect of fungi and light on seed germination of three Opuntia species from semiarid lands of central Mexico.</title>
        <authorList>
            <person name="Delgado-Sanchez P."/>
            <person name="Jimenez-Bremont J.F."/>
            <person name="Guerrero-Gonzalez Mde L."/>
            <person name="Flores J."/>
        </authorList>
    </citation>
    <scope>NUCLEOTIDE SEQUENCE</scope>
    <source>
        <tissue evidence="1">Cladode</tissue>
    </source>
</reference>